<accession>A0ABP6L337</accession>
<feature type="signal peptide" evidence="1">
    <location>
        <begin position="1"/>
        <end position="29"/>
    </location>
</feature>
<proteinExistence type="predicted"/>
<feature type="chain" id="PRO_5046106493" evidence="1">
    <location>
        <begin position="30"/>
        <end position="129"/>
    </location>
</feature>
<dbReference type="Proteomes" id="UP001501532">
    <property type="component" value="Unassembled WGS sequence"/>
</dbReference>
<evidence type="ECO:0000313" key="3">
    <source>
        <dbReference type="Proteomes" id="UP001501532"/>
    </source>
</evidence>
<gene>
    <name evidence="2" type="ORF">GCM10010448_11650</name>
</gene>
<sequence length="129" mass="13745">MLKHKRRMGAVAAAVAAVAMIGGAPQAMAATQAYELDAWTPKIYAHEVVASAHYAGYKRVCVSLLGETFEGWVELKNNCVNVSPGSVGSVVTSVKCPTYGSFKTWVIGKRPNGHSDVKSSGGVFLECRR</sequence>
<protein>
    <submittedName>
        <fullName evidence="2">Uncharacterized protein</fullName>
    </submittedName>
</protein>
<evidence type="ECO:0000256" key="1">
    <source>
        <dbReference type="SAM" id="SignalP"/>
    </source>
</evidence>
<reference evidence="3" key="1">
    <citation type="journal article" date="2019" name="Int. J. Syst. Evol. Microbiol.">
        <title>The Global Catalogue of Microorganisms (GCM) 10K type strain sequencing project: providing services to taxonomists for standard genome sequencing and annotation.</title>
        <authorList>
            <consortium name="The Broad Institute Genomics Platform"/>
            <consortium name="The Broad Institute Genome Sequencing Center for Infectious Disease"/>
            <person name="Wu L."/>
            <person name="Ma J."/>
        </authorList>
    </citation>
    <scope>NUCLEOTIDE SEQUENCE [LARGE SCALE GENOMIC DNA]</scope>
    <source>
        <strain evidence="3">JCM 9091</strain>
    </source>
</reference>
<keyword evidence="3" id="KW-1185">Reference proteome</keyword>
<organism evidence="2 3">
    <name type="scientific">Streptomyces glomeratus</name>
    <dbReference type="NCBI Taxonomy" id="284452"/>
    <lineage>
        <taxon>Bacteria</taxon>
        <taxon>Bacillati</taxon>
        <taxon>Actinomycetota</taxon>
        <taxon>Actinomycetes</taxon>
        <taxon>Kitasatosporales</taxon>
        <taxon>Streptomycetaceae</taxon>
        <taxon>Streptomyces</taxon>
    </lineage>
</organism>
<keyword evidence="1" id="KW-0732">Signal</keyword>
<evidence type="ECO:0000313" key="2">
    <source>
        <dbReference type="EMBL" id="GAA3031347.1"/>
    </source>
</evidence>
<dbReference type="EMBL" id="BAAAUF010000010">
    <property type="protein sequence ID" value="GAA3031347.1"/>
    <property type="molecule type" value="Genomic_DNA"/>
</dbReference>
<name>A0ABP6L337_9ACTN</name>
<comment type="caution">
    <text evidence="2">The sequence shown here is derived from an EMBL/GenBank/DDBJ whole genome shotgun (WGS) entry which is preliminary data.</text>
</comment>